<evidence type="ECO:0000256" key="3">
    <source>
        <dbReference type="ARBA" id="ARBA00022475"/>
    </source>
</evidence>
<evidence type="ECO:0000256" key="7">
    <source>
        <dbReference type="RuleBase" id="RU363032"/>
    </source>
</evidence>
<dbReference type="InterPro" id="IPR000515">
    <property type="entry name" value="MetI-like"/>
</dbReference>
<organism evidence="9 10">
    <name type="scientific">Clostridium perfringens</name>
    <dbReference type="NCBI Taxonomy" id="1502"/>
    <lineage>
        <taxon>Bacteria</taxon>
        <taxon>Bacillati</taxon>
        <taxon>Bacillota</taxon>
        <taxon>Clostridia</taxon>
        <taxon>Eubacteriales</taxon>
        <taxon>Clostridiaceae</taxon>
        <taxon>Clostridium</taxon>
    </lineage>
</organism>
<dbReference type="GO" id="GO:0005886">
    <property type="term" value="C:plasma membrane"/>
    <property type="evidence" value="ECO:0007669"/>
    <property type="project" value="UniProtKB-SubCell"/>
</dbReference>
<feature type="transmembrane region" description="Helical" evidence="7">
    <location>
        <begin position="92"/>
        <end position="114"/>
    </location>
</feature>
<dbReference type="PANTHER" id="PTHR30450:SF1">
    <property type="entry name" value="D-METHIONINE TRANSPORT SYSTEM PERMEASE PROTEIN METI-RELATED"/>
    <property type="match status" value="1"/>
</dbReference>
<dbReference type="InterPro" id="IPR035906">
    <property type="entry name" value="MetI-like_sf"/>
</dbReference>
<keyword evidence="3" id="KW-1003">Cell membrane</keyword>
<dbReference type="InterPro" id="IPR051322">
    <property type="entry name" value="AA_ABC_Transporter_Permease"/>
</dbReference>
<evidence type="ECO:0000256" key="4">
    <source>
        <dbReference type="ARBA" id="ARBA00022692"/>
    </source>
</evidence>
<accession>A0AAW9IWY7</accession>
<dbReference type="Proteomes" id="UP001289066">
    <property type="component" value="Unassembled WGS sequence"/>
</dbReference>
<keyword evidence="2 7" id="KW-0813">Transport</keyword>
<evidence type="ECO:0000256" key="1">
    <source>
        <dbReference type="ARBA" id="ARBA00004651"/>
    </source>
</evidence>
<evidence type="ECO:0000259" key="8">
    <source>
        <dbReference type="PROSITE" id="PS50928"/>
    </source>
</evidence>
<protein>
    <submittedName>
        <fullName evidence="9">ABC transporter permease subunit</fullName>
    </submittedName>
</protein>
<feature type="non-terminal residue" evidence="9">
    <location>
        <position position="1"/>
    </location>
</feature>
<evidence type="ECO:0000313" key="10">
    <source>
        <dbReference type="Proteomes" id="UP001289066"/>
    </source>
</evidence>
<name>A0AAW9IWY7_CLOPF</name>
<comment type="similarity">
    <text evidence="7">Belongs to the binding-protein-dependent transport system permease family.</text>
</comment>
<dbReference type="AlphaFoldDB" id="A0AAW9IWY7"/>
<dbReference type="PANTHER" id="PTHR30450">
    <property type="entry name" value="ABC TRANSPORTER PERMEASE"/>
    <property type="match status" value="1"/>
</dbReference>
<dbReference type="Pfam" id="PF00528">
    <property type="entry name" value="BPD_transp_1"/>
    <property type="match status" value="1"/>
</dbReference>
<dbReference type="RefSeq" id="WP_322413116.1">
    <property type="nucleotide sequence ID" value="NZ_WNVG01000828.1"/>
</dbReference>
<keyword evidence="4 7" id="KW-0812">Transmembrane</keyword>
<comment type="subcellular location">
    <subcellularLocation>
        <location evidence="1 7">Cell membrane</location>
        <topology evidence="1 7">Multi-pass membrane protein</topology>
    </subcellularLocation>
</comment>
<dbReference type="SUPFAM" id="SSF161098">
    <property type="entry name" value="MetI-like"/>
    <property type="match status" value="1"/>
</dbReference>
<sequence>VLDKIINITRSIPFIILLAAAIPLTRAIVGTAIGTKGSFVPLVLGTIPFFSRQIESALSEIDKGVIEAAEAMGSSPLEIIFRVYLKESVPNIIRATTITFVSLVGLTAMAGSVGGGGLGDLAIRYGYQRNQIDITFVTVIILLIVVNIIQGLGDRVIKKTTH</sequence>
<dbReference type="PROSITE" id="PS50928">
    <property type="entry name" value="ABC_TM1"/>
    <property type="match status" value="1"/>
</dbReference>
<feature type="transmembrane region" description="Helical" evidence="7">
    <location>
        <begin position="12"/>
        <end position="29"/>
    </location>
</feature>
<comment type="caution">
    <text evidence="9">The sequence shown here is derived from an EMBL/GenBank/DDBJ whole genome shotgun (WGS) entry which is preliminary data.</text>
</comment>
<proteinExistence type="inferred from homology"/>
<dbReference type="GO" id="GO:0048473">
    <property type="term" value="P:D-methionine transmembrane transport"/>
    <property type="evidence" value="ECO:0007669"/>
    <property type="project" value="TreeGrafter"/>
</dbReference>
<evidence type="ECO:0000256" key="5">
    <source>
        <dbReference type="ARBA" id="ARBA00022989"/>
    </source>
</evidence>
<evidence type="ECO:0000256" key="6">
    <source>
        <dbReference type="ARBA" id="ARBA00023136"/>
    </source>
</evidence>
<dbReference type="EMBL" id="WNVG01000828">
    <property type="protein sequence ID" value="MDZ5034706.1"/>
    <property type="molecule type" value="Genomic_DNA"/>
</dbReference>
<dbReference type="CDD" id="cd06261">
    <property type="entry name" value="TM_PBP2"/>
    <property type="match status" value="1"/>
</dbReference>
<feature type="domain" description="ABC transmembrane type-1" evidence="8">
    <location>
        <begin position="1"/>
        <end position="153"/>
    </location>
</feature>
<reference evidence="9" key="1">
    <citation type="submission" date="2019-11" db="EMBL/GenBank/DDBJ databases">
        <title>Characterization of Clostridium perfringens isolates from swine manure treated agricultural soils.</title>
        <authorList>
            <person name="Wushke S.T."/>
        </authorList>
    </citation>
    <scope>NUCLEOTIDE SEQUENCE</scope>
    <source>
        <strain evidence="9">X15</strain>
    </source>
</reference>
<keyword evidence="5 7" id="KW-1133">Transmembrane helix</keyword>
<evidence type="ECO:0000313" key="9">
    <source>
        <dbReference type="EMBL" id="MDZ5034706.1"/>
    </source>
</evidence>
<gene>
    <name evidence="9" type="ORF">GNF81_18605</name>
</gene>
<keyword evidence="6 7" id="KW-0472">Membrane</keyword>
<evidence type="ECO:0000256" key="2">
    <source>
        <dbReference type="ARBA" id="ARBA00022448"/>
    </source>
</evidence>
<feature type="transmembrane region" description="Helical" evidence="7">
    <location>
        <begin position="134"/>
        <end position="153"/>
    </location>
</feature>
<dbReference type="Gene3D" id="1.10.3720.10">
    <property type="entry name" value="MetI-like"/>
    <property type="match status" value="1"/>
</dbReference>